<evidence type="ECO:0000313" key="2">
    <source>
        <dbReference type="Proteomes" id="UP000594759"/>
    </source>
</evidence>
<sequence>MLRVEYNDPDMKLRNRPTNWGGGVYLYKGQPFTGVETYHDPNTNILVAEYEYMDGIFDGRQATYWPNGKLKEEYFQKYDYHIGSFKRWDEKGNLISHQENDEFGNWIKTIL</sequence>
<organism evidence="1 2">
    <name type="scientific">Pedobacter endophyticus</name>
    <dbReference type="NCBI Taxonomy" id="2789740"/>
    <lineage>
        <taxon>Bacteria</taxon>
        <taxon>Pseudomonadati</taxon>
        <taxon>Bacteroidota</taxon>
        <taxon>Sphingobacteriia</taxon>
        <taxon>Sphingobacteriales</taxon>
        <taxon>Sphingobacteriaceae</taxon>
        <taxon>Pedobacter</taxon>
    </lineage>
</organism>
<accession>A0A7S9PZS3</accession>
<keyword evidence="2" id="KW-1185">Reference proteome</keyword>
<dbReference type="Gene3D" id="3.90.930.1">
    <property type="match status" value="1"/>
</dbReference>
<evidence type="ECO:0008006" key="3">
    <source>
        <dbReference type="Google" id="ProtNLM"/>
    </source>
</evidence>
<dbReference type="Proteomes" id="UP000594759">
    <property type="component" value="Chromosome"/>
</dbReference>
<evidence type="ECO:0000313" key="1">
    <source>
        <dbReference type="EMBL" id="QPH40848.1"/>
    </source>
</evidence>
<proteinExistence type="predicted"/>
<dbReference type="SUPFAM" id="SSF82185">
    <property type="entry name" value="Histone H3 K4-specific methyltransferase SET7/9 N-terminal domain"/>
    <property type="match status" value="1"/>
</dbReference>
<dbReference type="AlphaFoldDB" id="A0A7S9PZS3"/>
<protein>
    <recommendedName>
        <fullName evidence="3">MORN repeat variant</fullName>
    </recommendedName>
</protein>
<reference evidence="1 2" key="1">
    <citation type="submission" date="2020-11" db="EMBL/GenBank/DDBJ databases">
        <title>Pedobacter endophytica, an endophytic bacteria isolated form Carex pumila.</title>
        <authorList>
            <person name="Peng Y."/>
            <person name="Jiang L."/>
            <person name="Lee J."/>
        </authorList>
    </citation>
    <scope>NUCLEOTIDE SEQUENCE [LARGE SCALE GENOMIC DNA]</scope>
    <source>
        <strain evidence="1 2">JBR3-12</strain>
    </source>
</reference>
<dbReference type="RefSeq" id="WP_196100302.1">
    <property type="nucleotide sequence ID" value="NZ_CP064939.1"/>
</dbReference>
<name>A0A7S9PZS3_9SPHI</name>
<gene>
    <name evidence="1" type="ORF">IZT61_06165</name>
</gene>
<dbReference type="EMBL" id="CP064939">
    <property type="protein sequence ID" value="QPH40848.1"/>
    <property type="molecule type" value="Genomic_DNA"/>
</dbReference>
<dbReference type="KEGG" id="pex:IZT61_06165"/>